<organism evidence="3 4">
    <name type="scientific">Lithocarpus litseifolius</name>
    <dbReference type="NCBI Taxonomy" id="425828"/>
    <lineage>
        <taxon>Eukaryota</taxon>
        <taxon>Viridiplantae</taxon>
        <taxon>Streptophyta</taxon>
        <taxon>Embryophyta</taxon>
        <taxon>Tracheophyta</taxon>
        <taxon>Spermatophyta</taxon>
        <taxon>Magnoliopsida</taxon>
        <taxon>eudicotyledons</taxon>
        <taxon>Gunneridae</taxon>
        <taxon>Pentapetalae</taxon>
        <taxon>rosids</taxon>
        <taxon>fabids</taxon>
        <taxon>Fagales</taxon>
        <taxon>Fagaceae</taxon>
        <taxon>Lithocarpus</taxon>
    </lineage>
</organism>
<dbReference type="PANTHER" id="PTHR31286">
    <property type="entry name" value="GLYCINE-RICH CELL WALL STRUCTURAL PROTEIN 1.8-LIKE"/>
    <property type="match status" value="1"/>
</dbReference>
<feature type="compositionally biased region" description="Basic and acidic residues" evidence="1">
    <location>
        <begin position="1"/>
        <end position="26"/>
    </location>
</feature>
<sequence length="490" mass="54602">MERSRARSLEEENELARSTKKDKDSHNGVNEDSPGRREGPCHVNKLSFKDKLMGEIPGAYSQSLAFSDQMEAESDSDEEFDDIREGLTKICLSKETKQRIRAPWAKALIVKVFGRTVGYNFLHAKLLSLWKPTGRLDMVDLGRDFYLLRFAVRDDLEMVLMKGPWFISEQFLSIRRWEANFKPSEAQVSSVAVWVRLNELPIEYYDGEVLREIGNALGKVLRVDTHTAIEARGRYARLCVQVDAEARDTLEGGQSEVAYGPWMVVTRKKKDNRGAMKSSVSSLRDNVLNPSAWSASISVLKPEVNGEFIFGVNSNNNNVGDVCGREDHGNIENNGRRDSGSSNMHVEINNEVTPSDRLNLETKERHKGSGDRENIDLVHSASEFGGKVESEKDDGTHQSVQSTLNCSGEGVGSAGERTDDGSVEFQHCGLSPKVAGSRKRSVQRNHGLDLATILALPVFSYHGDGAKYLVDCAICLSEFEENEDVKAIRK</sequence>
<feature type="region of interest" description="Disordered" evidence="1">
    <location>
        <begin position="1"/>
        <end position="42"/>
    </location>
</feature>
<feature type="compositionally biased region" description="Polar residues" evidence="1">
    <location>
        <begin position="397"/>
        <end position="406"/>
    </location>
</feature>
<evidence type="ECO:0000313" key="3">
    <source>
        <dbReference type="EMBL" id="KAK9999329.1"/>
    </source>
</evidence>
<protein>
    <recommendedName>
        <fullName evidence="2">DUF4283 domain-containing protein</fullName>
    </recommendedName>
</protein>
<dbReference type="EMBL" id="JAZDWU010000006">
    <property type="protein sequence ID" value="KAK9999329.1"/>
    <property type="molecule type" value="Genomic_DNA"/>
</dbReference>
<evidence type="ECO:0000313" key="4">
    <source>
        <dbReference type="Proteomes" id="UP001459277"/>
    </source>
</evidence>
<dbReference type="InterPro" id="IPR025558">
    <property type="entry name" value="DUF4283"/>
</dbReference>
<evidence type="ECO:0000256" key="1">
    <source>
        <dbReference type="SAM" id="MobiDB-lite"/>
    </source>
</evidence>
<dbReference type="Proteomes" id="UP001459277">
    <property type="component" value="Unassembled WGS sequence"/>
</dbReference>
<feature type="compositionally biased region" description="Basic and acidic residues" evidence="1">
    <location>
        <begin position="326"/>
        <end position="339"/>
    </location>
</feature>
<name>A0AAW2CQ33_9ROSI</name>
<dbReference type="PANTHER" id="PTHR31286:SF99">
    <property type="entry name" value="DUF4283 DOMAIN-CONTAINING PROTEIN"/>
    <property type="match status" value="1"/>
</dbReference>
<feature type="domain" description="DUF4283" evidence="2">
    <location>
        <begin position="104"/>
        <end position="185"/>
    </location>
</feature>
<dbReference type="Pfam" id="PF14111">
    <property type="entry name" value="DUF4283"/>
    <property type="match status" value="1"/>
</dbReference>
<dbReference type="InterPro" id="IPR040256">
    <property type="entry name" value="At4g02000-like"/>
</dbReference>
<keyword evidence="4" id="KW-1185">Reference proteome</keyword>
<feature type="region of interest" description="Disordered" evidence="1">
    <location>
        <begin position="326"/>
        <end position="345"/>
    </location>
</feature>
<feature type="compositionally biased region" description="Basic and acidic residues" evidence="1">
    <location>
        <begin position="358"/>
        <end position="376"/>
    </location>
</feature>
<gene>
    <name evidence="3" type="ORF">SO802_018932</name>
</gene>
<feature type="compositionally biased region" description="Basic and acidic residues" evidence="1">
    <location>
        <begin position="386"/>
        <end position="396"/>
    </location>
</feature>
<reference evidence="3 4" key="1">
    <citation type="submission" date="2024-01" db="EMBL/GenBank/DDBJ databases">
        <title>A telomere-to-telomere, gap-free genome of sweet tea (Lithocarpus litseifolius).</title>
        <authorList>
            <person name="Zhou J."/>
        </authorList>
    </citation>
    <scope>NUCLEOTIDE SEQUENCE [LARGE SCALE GENOMIC DNA]</scope>
    <source>
        <strain evidence="3">Zhou-2022a</strain>
        <tissue evidence="3">Leaf</tissue>
    </source>
</reference>
<feature type="region of interest" description="Disordered" evidence="1">
    <location>
        <begin position="353"/>
        <end position="422"/>
    </location>
</feature>
<proteinExistence type="predicted"/>
<dbReference type="AlphaFoldDB" id="A0AAW2CQ33"/>
<comment type="caution">
    <text evidence="3">The sequence shown here is derived from an EMBL/GenBank/DDBJ whole genome shotgun (WGS) entry which is preliminary data.</text>
</comment>
<accession>A0AAW2CQ33</accession>
<evidence type="ECO:0000259" key="2">
    <source>
        <dbReference type="Pfam" id="PF14111"/>
    </source>
</evidence>